<dbReference type="GO" id="GO:0016874">
    <property type="term" value="F:ligase activity"/>
    <property type="evidence" value="ECO:0007669"/>
    <property type="project" value="UniProtKB-KW"/>
</dbReference>
<dbReference type="AlphaFoldDB" id="A0A2P4NSN1"/>
<sequence>MSDTAFEVYGRGFGWCWRLRDGSEPVAHCGSHYDRSKDARMAVDRVRSAVAEGDAAATFAGPAVRSAAFVTERYPDAAGEYAADGHDWVWRLETDDETLAHSAQQYPSEDAARESTARFAATAKGALPVFMVGAERDWQADPDPVSVGLPSIRELLSEFSRGRRHREALDRFDTRIVVSGSRGKSSTTRRLDDVFNRRGYDTFTKITGNYPVVIHNGEVYPISRLGPRTTLYENINVIGEFAPELDAYAPDDIGIFENQAITEYTTGLVNRTFVDPDVLVLTNVRNDHNDTLGRRRQDIARSLARAVPADTHVISGEQHPVIHDYMREELEHRGATIEQVEVPPRHADLIGAETVHAIDAVLEWLGEDPLPAGELDAYLDAMQPEWSRVPGGRVYNAAEVNDVESTELVRRALTEDDEQILPFVYLRIDRRGRTASFAEYVNLLAERDCIDRVRVGGAETGAFARAVDVPTTQHTPDDDAGAVLDEMLAEGDPVVLMGNTVDDFMRDMEVAIAERIAAYRDTTVAEGADSVAAVPSHTVLDSTDS</sequence>
<organism evidence="1 2">
    <name type="scientific">Haloferax marisrubri</name>
    <dbReference type="NCBI Taxonomy" id="1544719"/>
    <lineage>
        <taxon>Archaea</taxon>
        <taxon>Methanobacteriati</taxon>
        <taxon>Methanobacteriota</taxon>
        <taxon>Stenosarchaea group</taxon>
        <taxon>Halobacteria</taxon>
        <taxon>Halobacteriales</taxon>
        <taxon>Haloferacaceae</taxon>
        <taxon>Haloferax</taxon>
    </lineage>
</organism>
<keyword evidence="2" id="KW-1185">Reference proteome</keyword>
<name>A0A2P4NSN1_9EURY</name>
<reference evidence="1" key="1">
    <citation type="submission" date="2017-08" db="EMBL/GenBank/DDBJ databases">
        <title>Haloferax marisrubri sp. nov., isolated from the Discovery deep brine-seawater interface in the Red Sea.</title>
        <authorList>
            <person name="Zhang G."/>
            <person name="Stingl U."/>
        </authorList>
    </citation>
    <scope>NUCLEOTIDE SEQUENCE [LARGE SCALE GENOMIC DNA]</scope>
    <source>
        <strain evidence="1">SB3</strain>
    </source>
</reference>
<dbReference type="Gene3D" id="3.40.1190.10">
    <property type="entry name" value="Mur-like, catalytic domain"/>
    <property type="match status" value="1"/>
</dbReference>
<dbReference type="EMBL" id="LOPW02000006">
    <property type="protein sequence ID" value="POG56139.1"/>
    <property type="molecule type" value="Genomic_DNA"/>
</dbReference>
<evidence type="ECO:0000313" key="1">
    <source>
        <dbReference type="EMBL" id="POG56139.1"/>
    </source>
</evidence>
<protein>
    <submittedName>
        <fullName evidence="1">Mur ligase family CapB protein</fullName>
    </submittedName>
</protein>
<dbReference type="SUPFAM" id="SSF53623">
    <property type="entry name" value="MurD-like peptide ligases, catalytic domain"/>
    <property type="match status" value="1"/>
</dbReference>
<gene>
    <name evidence="1" type="ORF">AUR65_006380</name>
</gene>
<dbReference type="Proteomes" id="UP000053621">
    <property type="component" value="Unassembled WGS sequence"/>
</dbReference>
<dbReference type="GO" id="GO:0005524">
    <property type="term" value="F:ATP binding"/>
    <property type="evidence" value="ECO:0007669"/>
    <property type="project" value="InterPro"/>
</dbReference>
<dbReference type="Gene3D" id="2.30.29.80">
    <property type="match status" value="1"/>
</dbReference>
<accession>A0A2P4NSN1</accession>
<dbReference type="InterPro" id="IPR036565">
    <property type="entry name" value="Mur-like_cat_sf"/>
</dbReference>
<dbReference type="OrthoDB" id="192097at2157"/>
<comment type="caution">
    <text evidence="1">The sequence shown here is derived from an EMBL/GenBank/DDBJ whole genome shotgun (WGS) entry which is preliminary data.</text>
</comment>
<proteinExistence type="predicted"/>
<dbReference type="RefSeq" id="WP_084816378.1">
    <property type="nucleotide sequence ID" value="NZ_LOPW02000006.1"/>
</dbReference>
<keyword evidence="1" id="KW-0436">Ligase</keyword>
<evidence type="ECO:0000313" key="2">
    <source>
        <dbReference type="Proteomes" id="UP000053621"/>
    </source>
</evidence>